<protein>
    <submittedName>
        <fullName evidence="1">Uncharacterized protein</fullName>
    </submittedName>
</protein>
<comment type="caution">
    <text evidence="1">The sequence shown here is derived from an EMBL/GenBank/DDBJ whole genome shotgun (WGS) entry which is preliminary data.</text>
</comment>
<proteinExistence type="predicted"/>
<organism evidence="1 2">
    <name type="scientific">Phyllostomus discolor</name>
    <name type="common">pale spear-nosed bat</name>
    <dbReference type="NCBI Taxonomy" id="89673"/>
    <lineage>
        <taxon>Eukaryota</taxon>
        <taxon>Metazoa</taxon>
        <taxon>Chordata</taxon>
        <taxon>Craniata</taxon>
        <taxon>Vertebrata</taxon>
        <taxon>Euteleostomi</taxon>
        <taxon>Mammalia</taxon>
        <taxon>Eutheria</taxon>
        <taxon>Laurasiatheria</taxon>
        <taxon>Chiroptera</taxon>
        <taxon>Yangochiroptera</taxon>
        <taxon>Phyllostomidae</taxon>
        <taxon>Phyllostominae</taxon>
        <taxon>Phyllostomus</taxon>
    </lineage>
</organism>
<dbReference type="AlphaFoldDB" id="A0A834DWI0"/>
<evidence type="ECO:0000313" key="1">
    <source>
        <dbReference type="EMBL" id="KAF6094864.1"/>
    </source>
</evidence>
<evidence type="ECO:0000313" key="2">
    <source>
        <dbReference type="Proteomes" id="UP000664940"/>
    </source>
</evidence>
<name>A0A834DWI0_9CHIR</name>
<reference evidence="1 2" key="1">
    <citation type="journal article" date="2020" name="Nature">
        <title>Six reference-quality genomes reveal evolution of bat adaptations.</title>
        <authorList>
            <person name="Jebb D."/>
            <person name="Huang Z."/>
            <person name="Pippel M."/>
            <person name="Hughes G.M."/>
            <person name="Lavrichenko K."/>
            <person name="Devanna P."/>
            <person name="Winkler S."/>
            <person name="Jermiin L.S."/>
            <person name="Skirmuntt E.C."/>
            <person name="Katzourakis A."/>
            <person name="Burkitt-Gray L."/>
            <person name="Ray D.A."/>
            <person name="Sullivan K.A.M."/>
            <person name="Roscito J.G."/>
            <person name="Kirilenko B.M."/>
            <person name="Davalos L.M."/>
            <person name="Corthals A.P."/>
            <person name="Power M.L."/>
            <person name="Jones G."/>
            <person name="Ransome R.D."/>
            <person name="Dechmann D.K.N."/>
            <person name="Locatelli A.G."/>
            <person name="Puechmaille S.J."/>
            <person name="Fedrigo O."/>
            <person name="Jarvis E.D."/>
            <person name="Hiller M."/>
            <person name="Vernes S.C."/>
            <person name="Myers E.W."/>
            <person name="Teeling E.C."/>
        </authorList>
    </citation>
    <scope>NUCLEOTIDE SEQUENCE [LARGE SCALE GENOMIC DNA]</scope>
    <source>
        <strain evidence="1">Bat1K_MPI-CBG_1</strain>
    </source>
</reference>
<sequence length="157" mass="17481">MVYLSSSQVAQKPQLSLYAQPRAQPRAQPGLSTQKLWTEENVSISHIKNPVEPNIYITGLSFTVHSLHLPLNFGSFTKETENCRPQGGNVLPANTLLTFTLAHSCPWTADATLSPPEYCSINCSHTRSLLSNYPQLTNMLTSFIQNTPYYDVKLPLT</sequence>
<dbReference type="EMBL" id="JABVXQ010000008">
    <property type="protein sequence ID" value="KAF6094864.1"/>
    <property type="molecule type" value="Genomic_DNA"/>
</dbReference>
<gene>
    <name evidence="1" type="ORF">HJG60_011940</name>
</gene>
<dbReference type="Proteomes" id="UP000664940">
    <property type="component" value="Unassembled WGS sequence"/>
</dbReference>
<accession>A0A834DWI0</accession>